<feature type="domain" description="DUF1731" evidence="3">
    <location>
        <begin position="261"/>
        <end position="308"/>
    </location>
</feature>
<dbReference type="EMBL" id="CP002546">
    <property type="protein sequence ID" value="ADY60185.1"/>
    <property type="molecule type" value="Genomic_DNA"/>
</dbReference>
<evidence type="ECO:0000256" key="1">
    <source>
        <dbReference type="ARBA" id="ARBA00009353"/>
    </source>
</evidence>
<dbReference type="STRING" id="756272.Plabr_2585"/>
<dbReference type="PANTHER" id="PTHR11092">
    <property type="entry name" value="SUGAR NUCLEOTIDE EPIMERASE RELATED"/>
    <property type="match status" value="1"/>
</dbReference>
<dbReference type="InterPro" id="IPR001509">
    <property type="entry name" value="Epimerase_deHydtase"/>
</dbReference>
<dbReference type="InterPro" id="IPR036291">
    <property type="entry name" value="NAD(P)-bd_dom_sf"/>
</dbReference>
<gene>
    <name evidence="4" type="ordered locus">Plabr_2585</name>
</gene>
<dbReference type="HOGENOM" id="CLU_047373_0_0_0"/>
<sequence>MNQQKRVVIAGGSGFLGLGLADHLLQAGYAVRILSRSRPNSKLSIEWTPWDGRSLDDWKEILAGSAAVINLAGRTVNCIKTPDHKDEILRSRVESTRVLGEAMRSIENPPSVWVQMSTAHIYGDPPTAVCTEDSAFGYGLAPDVGRAWEHAFAEAKLPEQRAVILRTSFVLGRDRGAGAGALDTLASLARWGLGGRVGSGKQGMSWIHETDIYRLFQRAIEDDSMTGAYIASAPNPVSQVEFARELRRTMGIPIGLPAFTWMVRLGAPLVLRTDPELALYGRYVRSTRLEQDGFAFTFPELREALQDILVNSR</sequence>
<proteinExistence type="inferred from homology"/>
<evidence type="ECO:0000313" key="4">
    <source>
        <dbReference type="EMBL" id="ADY60185.1"/>
    </source>
</evidence>
<dbReference type="Gene3D" id="3.40.50.720">
    <property type="entry name" value="NAD(P)-binding Rossmann-like Domain"/>
    <property type="match status" value="1"/>
</dbReference>
<reference evidence="5" key="1">
    <citation type="submission" date="2011-02" db="EMBL/GenBank/DDBJ databases">
        <title>The complete genome of Planctomyces brasiliensis DSM 5305.</title>
        <authorList>
            <person name="Lucas S."/>
            <person name="Copeland A."/>
            <person name="Lapidus A."/>
            <person name="Bruce D."/>
            <person name="Goodwin L."/>
            <person name="Pitluck S."/>
            <person name="Kyrpides N."/>
            <person name="Mavromatis K."/>
            <person name="Pagani I."/>
            <person name="Ivanova N."/>
            <person name="Ovchinnikova G."/>
            <person name="Lu M."/>
            <person name="Detter J.C."/>
            <person name="Han C."/>
            <person name="Land M."/>
            <person name="Hauser L."/>
            <person name="Markowitz V."/>
            <person name="Cheng J.-F."/>
            <person name="Hugenholtz P."/>
            <person name="Woyke T."/>
            <person name="Wu D."/>
            <person name="Tindall B."/>
            <person name="Pomrenke H.G."/>
            <person name="Brambilla E."/>
            <person name="Klenk H.-P."/>
            <person name="Eisen J.A."/>
        </authorList>
    </citation>
    <scope>NUCLEOTIDE SEQUENCE [LARGE SCALE GENOMIC DNA]</scope>
    <source>
        <strain evidence="5">ATCC 49424 / DSM 5305 / JCM 21570 / NBRC 103401 / IFAM 1448</strain>
    </source>
</reference>
<evidence type="ECO:0000313" key="5">
    <source>
        <dbReference type="Proteomes" id="UP000006860"/>
    </source>
</evidence>
<accession>F0SQW4</accession>
<dbReference type="InterPro" id="IPR013549">
    <property type="entry name" value="DUF1731"/>
</dbReference>
<dbReference type="KEGG" id="pbs:Plabr_2585"/>
<dbReference type="AlphaFoldDB" id="F0SQW4"/>
<dbReference type="Pfam" id="PF08338">
    <property type="entry name" value="DUF1731"/>
    <property type="match status" value="1"/>
</dbReference>
<dbReference type="Pfam" id="PF01370">
    <property type="entry name" value="Epimerase"/>
    <property type="match status" value="1"/>
</dbReference>
<organism evidence="4 5">
    <name type="scientific">Rubinisphaera brasiliensis (strain ATCC 49424 / DSM 5305 / JCM 21570 / IAM 15109 / NBRC 103401 / IFAM 1448)</name>
    <name type="common">Planctomyces brasiliensis</name>
    <dbReference type="NCBI Taxonomy" id="756272"/>
    <lineage>
        <taxon>Bacteria</taxon>
        <taxon>Pseudomonadati</taxon>
        <taxon>Planctomycetota</taxon>
        <taxon>Planctomycetia</taxon>
        <taxon>Planctomycetales</taxon>
        <taxon>Planctomycetaceae</taxon>
        <taxon>Rubinisphaera</taxon>
    </lineage>
</organism>
<dbReference type="Proteomes" id="UP000006860">
    <property type="component" value="Chromosome"/>
</dbReference>
<dbReference type="PANTHER" id="PTHR11092:SF0">
    <property type="entry name" value="EPIMERASE FAMILY PROTEIN SDR39U1"/>
    <property type="match status" value="1"/>
</dbReference>
<evidence type="ECO:0008006" key="6">
    <source>
        <dbReference type="Google" id="ProtNLM"/>
    </source>
</evidence>
<dbReference type="NCBIfam" id="TIGR01777">
    <property type="entry name" value="yfcH"/>
    <property type="match status" value="1"/>
</dbReference>
<feature type="domain" description="NAD-dependent epimerase/dehydratase" evidence="2">
    <location>
        <begin position="7"/>
        <end position="222"/>
    </location>
</feature>
<protein>
    <recommendedName>
        <fullName evidence="6">NAD-dependent epimerase/dehydratase</fullName>
    </recommendedName>
</protein>
<dbReference type="OrthoDB" id="9801773at2"/>
<evidence type="ECO:0000259" key="3">
    <source>
        <dbReference type="Pfam" id="PF08338"/>
    </source>
</evidence>
<dbReference type="SUPFAM" id="SSF51735">
    <property type="entry name" value="NAD(P)-binding Rossmann-fold domains"/>
    <property type="match status" value="1"/>
</dbReference>
<dbReference type="InterPro" id="IPR010099">
    <property type="entry name" value="SDR39U1"/>
</dbReference>
<dbReference type="RefSeq" id="WP_013628909.1">
    <property type="nucleotide sequence ID" value="NC_015174.1"/>
</dbReference>
<name>F0SQW4_RUBBR</name>
<comment type="similarity">
    <text evidence="1">Belongs to the NAD(P)-dependent epimerase/dehydratase family. SDR39U1 subfamily.</text>
</comment>
<keyword evidence="5" id="KW-1185">Reference proteome</keyword>
<dbReference type="eggNOG" id="COG1090">
    <property type="taxonomic scope" value="Bacteria"/>
</dbReference>
<evidence type="ECO:0000259" key="2">
    <source>
        <dbReference type="Pfam" id="PF01370"/>
    </source>
</evidence>